<dbReference type="RefSeq" id="WP_189974853.1">
    <property type="nucleotide sequence ID" value="NZ_BMUL01000001.1"/>
</dbReference>
<sequence length="296" mass="29969">MGTRAGGGARWNDETQSWERTPADGGTAPPVPGTPPLLPPPAYAPEVPAGGYDPVYGAGPGGAVPGRSRVPGPVVAGVVAALVAGAAVGGWMTWRGDRDAPPPAAGGPAASVSPTGGPDGTEPSGGESGASPTPSGDATSATPSDGAPPPGYWVGEDLKGFTIAVPKDWNRTENEQGVFFNAPDGRSLIQVFVIEGAGTTPYEALRGASAQGGADKPGYEELSLGPVTGEPGAPSDAAELVYAYDREGGRRKVVDRAFTAPDGNRYAILAAGPEGDWPLQRERLRVALDFFRPGAY</sequence>
<feature type="region of interest" description="Disordered" evidence="1">
    <location>
        <begin position="1"/>
        <end position="46"/>
    </location>
</feature>
<reference evidence="3" key="2">
    <citation type="submission" date="2020-09" db="EMBL/GenBank/DDBJ databases">
        <authorList>
            <person name="Sun Q."/>
            <person name="Ohkuma M."/>
        </authorList>
    </citation>
    <scope>NUCLEOTIDE SEQUENCE</scope>
    <source>
        <strain evidence="3">JCM 4518</strain>
    </source>
</reference>
<protein>
    <recommendedName>
        <fullName evidence="5">Serine/arginine repetitive matrix protein 2</fullName>
    </recommendedName>
</protein>
<feature type="compositionally biased region" description="Pro residues" evidence="1">
    <location>
        <begin position="29"/>
        <end position="43"/>
    </location>
</feature>
<dbReference type="Proteomes" id="UP000644020">
    <property type="component" value="Unassembled WGS sequence"/>
</dbReference>
<gene>
    <name evidence="3" type="ORF">GCM10010305_05900</name>
</gene>
<feature type="compositionally biased region" description="Polar residues" evidence="1">
    <location>
        <begin position="130"/>
        <end position="143"/>
    </location>
</feature>
<keyword evidence="2" id="KW-0812">Transmembrane</keyword>
<evidence type="ECO:0008006" key="5">
    <source>
        <dbReference type="Google" id="ProtNLM"/>
    </source>
</evidence>
<feature type="region of interest" description="Disordered" evidence="1">
    <location>
        <begin position="94"/>
        <end position="155"/>
    </location>
</feature>
<evidence type="ECO:0000256" key="1">
    <source>
        <dbReference type="SAM" id="MobiDB-lite"/>
    </source>
</evidence>
<accession>A0A918W551</accession>
<proteinExistence type="predicted"/>
<evidence type="ECO:0000256" key="2">
    <source>
        <dbReference type="SAM" id="Phobius"/>
    </source>
</evidence>
<keyword evidence="2" id="KW-1133">Transmembrane helix</keyword>
<keyword evidence="2" id="KW-0472">Membrane</keyword>
<comment type="caution">
    <text evidence="3">The sequence shown here is derived from an EMBL/GenBank/DDBJ whole genome shotgun (WGS) entry which is preliminary data.</text>
</comment>
<organism evidence="3 4">
    <name type="scientific">Streptomyces termitum</name>
    <dbReference type="NCBI Taxonomy" id="67368"/>
    <lineage>
        <taxon>Bacteria</taxon>
        <taxon>Bacillati</taxon>
        <taxon>Actinomycetota</taxon>
        <taxon>Actinomycetes</taxon>
        <taxon>Kitasatosporales</taxon>
        <taxon>Streptomycetaceae</taxon>
        <taxon>Streptomyces</taxon>
    </lineage>
</organism>
<reference evidence="3" key="1">
    <citation type="journal article" date="2014" name="Int. J. Syst. Evol. Microbiol.">
        <title>Complete genome sequence of Corynebacterium casei LMG S-19264T (=DSM 44701T), isolated from a smear-ripened cheese.</title>
        <authorList>
            <consortium name="US DOE Joint Genome Institute (JGI-PGF)"/>
            <person name="Walter F."/>
            <person name="Albersmeier A."/>
            <person name="Kalinowski J."/>
            <person name="Ruckert C."/>
        </authorList>
    </citation>
    <scope>NUCLEOTIDE SEQUENCE</scope>
    <source>
        <strain evidence="3">JCM 4518</strain>
    </source>
</reference>
<keyword evidence="4" id="KW-1185">Reference proteome</keyword>
<feature type="transmembrane region" description="Helical" evidence="2">
    <location>
        <begin position="74"/>
        <end position="94"/>
    </location>
</feature>
<name>A0A918W551_9ACTN</name>
<dbReference type="EMBL" id="BMUL01000001">
    <property type="protein sequence ID" value="GHA66750.1"/>
    <property type="molecule type" value="Genomic_DNA"/>
</dbReference>
<feature type="compositionally biased region" description="Low complexity" evidence="1">
    <location>
        <begin position="106"/>
        <end position="116"/>
    </location>
</feature>
<dbReference type="AlphaFoldDB" id="A0A918W551"/>
<evidence type="ECO:0000313" key="4">
    <source>
        <dbReference type="Proteomes" id="UP000644020"/>
    </source>
</evidence>
<evidence type="ECO:0000313" key="3">
    <source>
        <dbReference type="EMBL" id="GHA66750.1"/>
    </source>
</evidence>